<gene>
    <name evidence="7" type="ORF">CFX0092_B0028</name>
</gene>
<keyword evidence="3" id="KW-0540">Nuclease</keyword>
<evidence type="ECO:0000256" key="2">
    <source>
        <dbReference type="ARBA" id="ARBA00022649"/>
    </source>
</evidence>
<evidence type="ECO:0008006" key="9">
    <source>
        <dbReference type="Google" id="ProtNLM"/>
    </source>
</evidence>
<dbReference type="AlphaFoldDB" id="A0A160T6M4"/>
<dbReference type="PANTHER" id="PTHR34139:SF1">
    <property type="entry name" value="RNASE MJ1380-RELATED"/>
    <property type="match status" value="1"/>
</dbReference>
<dbReference type="RefSeq" id="WP_095044961.1">
    <property type="nucleotide sequence ID" value="NZ_LN890656.1"/>
</dbReference>
<dbReference type="Proteomes" id="UP000215027">
    <property type="component" value="Chromosome II"/>
</dbReference>
<name>A0A160T6M4_9CHLR</name>
<dbReference type="GO" id="GO:0000166">
    <property type="term" value="F:nucleotide binding"/>
    <property type="evidence" value="ECO:0007669"/>
    <property type="project" value="UniProtKB-KW"/>
</dbReference>
<dbReference type="GO" id="GO:0016787">
    <property type="term" value="F:hydrolase activity"/>
    <property type="evidence" value="ECO:0007669"/>
    <property type="project" value="UniProtKB-KW"/>
</dbReference>
<organism evidence="7 8">
    <name type="scientific">Candidatus Promineifilum breve</name>
    <dbReference type="NCBI Taxonomy" id="1806508"/>
    <lineage>
        <taxon>Bacteria</taxon>
        <taxon>Bacillati</taxon>
        <taxon>Chloroflexota</taxon>
        <taxon>Ardenticatenia</taxon>
        <taxon>Candidatus Promineifilales</taxon>
        <taxon>Candidatus Promineifilaceae</taxon>
        <taxon>Candidatus Promineifilum</taxon>
    </lineage>
</organism>
<evidence type="ECO:0000313" key="7">
    <source>
        <dbReference type="EMBL" id="CUS05562.1"/>
    </source>
</evidence>
<accession>A0A160T6M4</accession>
<evidence type="ECO:0000256" key="4">
    <source>
        <dbReference type="ARBA" id="ARBA00022741"/>
    </source>
</evidence>
<dbReference type="OrthoDB" id="9810538at2"/>
<dbReference type="Gene3D" id="1.20.120.580">
    <property type="entry name" value="bsu32300-like"/>
    <property type="match status" value="1"/>
</dbReference>
<dbReference type="InterPro" id="IPR037038">
    <property type="entry name" value="HepT-like_sf"/>
</dbReference>
<reference evidence="7" key="1">
    <citation type="submission" date="2016-01" db="EMBL/GenBank/DDBJ databases">
        <authorList>
            <person name="Mcilroy J.S."/>
            <person name="Karst M S."/>
            <person name="Albertsen M."/>
        </authorList>
    </citation>
    <scope>NUCLEOTIDE SEQUENCE</scope>
    <source>
        <strain evidence="7">Cfx-K</strain>
    </source>
</reference>
<keyword evidence="2" id="KW-1277">Toxin-antitoxin system</keyword>
<evidence type="ECO:0000256" key="3">
    <source>
        <dbReference type="ARBA" id="ARBA00022722"/>
    </source>
</evidence>
<dbReference type="PANTHER" id="PTHR34139">
    <property type="entry name" value="UPF0331 PROTEIN MJ0127"/>
    <property type="match status" value="1"/>
</dbReference>
<dbReference type="GO" id="GO:0110001">
    <property type="term" value="C:toxin-antitoxin complex"/>
    <property type="evidence" value="ECO:0007669"/>
    <property type="project" value="InterPro"/>
</dbReference>
<dbReference type="KEGG" id="pbf:CFX0092_B0028"/>
<evidence type="ECO:0000313" key="8">
    <source>
        <dbReference type="Proteomes" id="UP000215027"/>
    </source>
</evidence>
<protein>
    <recommendedName>
        <fullName evidence="9">DUF86 domain-containing protein</fullName>
    </recommendedName>
</protein>
<proteinExistence type="inferred from homology"/>
<keyword evidence="4" id="KW-0547">Nucleotide-binding</keyword>
<keyword evidence="8" id="KW-1185">Reference proteome</keyword>
<keyword evidence="5" id="KW-0378">Hydrolase</keyword>
<evidence type="ECO:0000256" key="5">
    <source>
        <dbReference type="ARBA" id="ARBA00022801"/>
    </source>
</evidence>
<comment type="similarity">
    <text evidence="6">Belongs to the HepT RNase toxin family.</text>
</comment>
<dbReference type="InterPro" id="IPR051813">
    <property type="entry name" value="HepT_RNase_toxin"/>
</dbReference>
<dbReference type="EMBL" id="LN890656">
    <property type="protein sequence ID" value="CUS05562.1"/>
    <property type="molecule type" value="Genomic_DNA"/>
</dbReference>
<evidence type="ECO:0000256" key="1">
    <source>
        <dbReference type="ARBA" id="ARBA00022553"/>
    </source>
</evidence>
<dbReference type="InterPro" id="IPR008201">
    <property type="entry name" value="HepT-like"/>
</dbReference>
<dbReference type="Pfam" id="PF01934">
    <property type="entry name" value="HepT-like"/>
    <property type="match status" value="1"/>
</dbReference>
<evidence type="ECO:0000256" key="6">
    <source>
        <dbReference type="ARBA" id="ARBA00024207"/>
    </source>
</evidence>
<keyword evidence="1" id="KW-0597">Phosphoprotein</keyword>
<sequence length="116" mass="13322">MSRHDELIRLRHMRDFTAEAIAISNGKERDDLTTDRLLELALIRLMEVIGEAAGRISSDTRAQLPDIPWSDVVAMRNRLIHGYDSVDHDILWDTITHDLPPLLRAVDQLIQQLSEE</sequence>
<dbReference type="GO" id="GO:0004540">
    <property type="term" value="F:RNA nuclease activity"/>
    <property type="evidence" value="ECO:0007669"/>
    <property type="project" value="InterPro"/>
</dbReference>